<dbReference type="GO" id="GO:0050660">
    <property type="term" value="F:flavin adenine dinucleotide binding"/>
    <property type="evidence" value="ECO:0007669"/>
    <property type="project" value="InterPro"/>
</dbReference>
<evidence type="ECO:0000313" key="1">
    <source>
        <dbReference type="EMBL" id="QHT90746.1"/>
    </source>
</evidence>
<dbReference type="GO" id="GO:0050797">
    <property type="term" value="F:thymidylate synthase (FAD) activity"/>
    <property type="evidence" value="ECO:0007669"/>
    <property type="project" value="InterPro"/>
</dbReference>
<dbReference type="InterPro" id="IPR036098">
    <property type="entry name" value="Thymidylate_synthase_ThyX_sf"/>
</dbReference>
<dbReference type="PANTHER" id="PTHR34934:SF1">
    <property type="entry name" value="FLAVIN-DEPENDENT THYMIDYLATE SYNTHASE"/>
    <property type="match status" value="1"/>
</dbReference>
<dbReference type="Gene3D" id="3.30.1360.170">
    <property type="match status" value="1"/>
</dbReference>
<dbReference type="PROSITE" id="PS51331">
    <property type="entry name" value="THYX"/>
    <property type="match status" value="1"/>
</dbReference>
<dbReference type="PANTHER" id="PTHR34934">
    <property type="entry name" value="FLAVIN-DEPENDENT THYMIDYLATE SYNTHASE"/>
    <property type="match status" value="1"/>
</dbReference>
<evidence type="ECO:0008006" key="2">
    <source>
        <dbReference type="Google" id="ProtNLM"/>
    </source>
</evidence>
<sequence>MKKYTLSSGSLECLDIFGNELTIVNCARVSFGVEKDALDARDEKLIHYLVRNQHFSPFRHVFFRFKIRAPEFVLRQWYKHIVGAEWTSTHPCQLHGWNEVSGRYVVLDSMFYPTVWRQQSADNKQGSDGIVEKQDKCDALYQQVIDTATKTYQELVALGVAKEQARMLLPLSIMSEVIWTCSLQAAIHFVELRNEAHAQEEIREFGQAMENLVREKFPTTWEAFQTRKE</sequence>
<dbReference type="InterPro" id="IPR003669">
    <property type="entry name" value="Thymidylate_synthase_ThyX"/>
</dbReference>
<dbReference type="GO" id="GO:0006231">
    <property type="term" value="P:dTMP biosynthetic process"/>
    <property type="evidence" value="ECO:0007669"/>
    <property type="project" value="InterPro"/>
</dbReference>
<dbReference type="EMBL" id="MN740157">
    <property type="protein sequence ID" value="QHT90746.1"/>
    <property type="molecule type" value="Genomic_DNA"/>
</dbReference>
<dbReference type="AlphaFoldDB" id="A0A6C0IE97"/>
<dbReference type="CDD" id="cd20175">
    <property type="entry name" value="ThyX"/>
    <property type="match status" value="1"/>
</dbReference>
<dbReference type="GO" id="GO:0070402">
    <property type="term" value="F:NADPH binding"/>
    <property type="evidence" value="ECO:0007669"/>
    <property type="project" value="TreeGrafter"/>
</dbReference>
<dbReference type="NCBIfam" id="TIGR02170">
    <property type="entry name" value="thyX"/>
    <property type="match status" value="1"/>
</dbReference>
<reference evidence="1" key="1">
    <citation type="journal article" date="2020" name="Nature">
        <title>Giant virus diversity and host interactions through global metagenomics.</title>
        <authorList>
            <person name="Schulz F."/>
            <person name="Roux S."/>
            <person name="Paez-Espino D."/>
            <person name="Jungbluth S."/>
            <person name="Walsh D.A."/>
            <person name="Denef V.J."/>
            <person name="McMahon K.D."/>
            <person name="Konstantinidis K.T."/>
            <person name="Eloe-Fadrosh E.A."/>
            <person name="Kyrpides N.C."/>
            <person name="Woyke T."/>
        </authorList>
    </citation>
    <scope>NUCLEOTIDE SEQUENCE</scope>
    <source>
        <strain evidence="1">GVMAG-M-3300023184-71</strain>
    </source>
</reference>
<organism evidence="1">
    <name type="scientific">viral metagenome</name>
    <dbReference type="NCBI Taxonomy" id="1070528"/>
    <lineage>
        <taxon>unclassified sequences</taxon>
        <taxon>metagenomes</taxon>
        <taxon>organismal metagenomes</taxon>
    </lineage>
</organism>
<dbReference type="SUPFAM" id="SSF69796">
    <property type="entry name" value="Thymidylate synthase-complementing protein Thy1"/>
    <property type="match status" value="1"/>
</dbReference>
<proteinExistence type="predicted"/>
<name>A0A6C0IE97_9ZZZZ</name>
<dbReference type="Pfam" id="PF02511">
    <property type="entry name" value="Thy1"/>
    <property type="match status" value="1"/>
</dbReference>
<dbReference type="GO" id="GO:0004799">
    <property type="term" value="F:thymidylate synthase activity"/>
    <property type="evidence" value="ECO:0007669"/>
    <property type="project" value="TreeGrafter"/>
</dbReference>
<protein>
    <recommendedName>
        <fullName evidence="2">Thymidylate synthase</fullName>
    </recommendedName>
</protein>
<accession>A0A6C0IE97</accession>